<name>A0A7X2SSE3_9LACO</name>
<feature type="compositionally biased region" description="Basic and acidic residues" evidence="1">
    <location>
        <begin position="64"/>
        <end position="93"/>
    </location>
</feature>
<dbReference type="GO" id="GO:0051301">
    <property type="term" value="P:cell division"/>
    <property type="evidence" value="ECO:0007669"/>
    <property type="project" value="UniProtKB-KW"/>
</dbReference>
<dbReference type="GO" id="GO:0005524">
    <property type="term" value="F:ATP binding"/>
    <property type="evidence" value="ECO:0007669"/>
    <property type="project" value="InterPro"/>
</dbReference>
<dbReference type="GO" id="GO:0004176">
    <property type="term" value="F:ATP-dependent peptidase activity"/>
    <property type="evidence" value="ECO:0007669"/>
    <property type="project" value="InterPro"/>
</dbReference>
<dbReference type="Proteomes" id="UP000467635">
    <property type="component" value="Unassembled WGS sequence"/>
</dbReference>
<feature type="region of interest" description="Disordered" evidence="1">
    <location>
        <begin position="51"/>
        <end position="109"/>
    </location>
</feature>
<evidence type="ECO:0000313" key="2">
    <source>
        <dbReference type="EMBL" id="MSE08678.1"/>
    </source>
</evidence>
<feature type="non-terminal residue" evidence="2">
    <location>
        <position position="1"/>
    </location>
</feature>
<dbReference type="GO" id="GO:0004222">
    <property type="term" value="F:metalloendopeptidase activity"/>
    <property type="evidence" value="ECO:0007669"/>
    <property type="project" value="InterPro"/>
</dbReference>
<dbReference type="GO" id="GO:0006508">
    <property type="term" value="P:proteolysis"/>
    <property type="evidence" value="ECO:0007669"/>
    <property type="project" value="InterPro"/>
</dbReference>
<evidence type="ECO:0000256" key="1">
    <source>
        <dbReference type="SAM" id="MobiDB-lite"/>
    </source>
</evidence>
<dbReference type="Gene3D" id="1.20.58.760">
    <property type="entry name" value="Peptidase M41"/>
    <property type="match status" value="1"/>
</dbReference>
<keyword evidence="2" id="KW-0132">Cell division</keyword>
<comment type="caution">
    <text evidence="2">The sequence shown here is derived from an EMBL/GenBank/DDBJ whole genome shotgun (WGS) entry which is preliminary data.</text>
</comment>
<organism evidence="2 3">
    <name type="scientific">Ligilactobacillus salivarius</name>
    <dbReference type="NCBI Taxonomy" id="1624"/>
    <lineage>
        <taxon>Bacteria</taxon>
        <taxon>Bacillati</taxon>
        <taxon>Bacillota</taxon>
        <taxon>Bacilli</taxon>
        <taxon>Lactobacillales</taxon>
        <taxon>Lactobacillaceae</taxon>
        <taxon>Ligilactobacillus</taxon>
    </lineage>
</organism>
<sequence length="109" mass="12706">VKRIANEGMQQAKEIIEAHREQHKVIAEALLEHETLDEKQILSLYKTGKMPAENEDEFPSEKAATFEEAKQAVERREAKKQLAEKDEEHKETEVFYPHESNEDSDKKDE</sequence>
<feature type="compositionally biased region" description="Basic and acidic residues" evidence="1">
    <location>
        <begin position="99"/>
        <end position="109"/>
    </location>
</feature>
<keyword evidence="2" id="KW-0131">Cell cycle</keyword>
<reference evidence="2 3" key="1">
    <citation type="submission" date="2019-11" db="EMBL/GenBank/DDBJ databases">
        <title>Draft Genome Sequence of Plant Growth-Promoting Rhizosphere-Associated Bacteria.</title>
        <authorList>
            <person name="Vasilyev I.Y."/>
            <person name="Radchenko V."/>
            <person name="Ilnitskaya E.V."/>
        </authorList>
    </citation>
    <scope>NUCLEOTIDE SEQUENCE [LARGE SCALE GENOMIC DNA]</scope>
    <source>
        <strain evidence="2 3">VRA_01-1sq_f</strain>
    </source>
</reference>
<dbReference type="EMBL" id="WKKX01000381">
    <property type="protein sequence ID" value="MSE08678.1"/>
    <property type="molecule type" value="Genomic_DNA"/>
</dbReference>
<evidence type="ECO:0000313" key="3">
    <source>
        <dbReference type="Proteomes" id="UP000467635"/>
    </source>
</evidence>
<dbReference type="InterPro" id="IPR037219">
    <property type="entry name" value="Peptidase_M41-like"/>
</dbReference>
<protein>
    <submittedName>
        <fullName evidence="2">Cell division protein FtsH</fullName>
    </submittedName>
</protein>
<dbReference type="AlphaFoldDB" id="A0A7X2SSE3"/>
<dbReference type="SUPFAM" id="SSF140990">
    <property type="entry name" value="FtsH protease domain-like"/>
    <property type="match status" value="1"/>
</dbReference>
<proteinExistence type="predicted"/>
<accession>A0A7X2SSE3</accession>
<gene>
    <name evidence="2" type="ORF">GKC33_08190</name>
</gene>